<dbReference type="EMBL" id="CP022603">
    <property type="protein sequence ID" value="ASV83215.1"/>
    <property type="molecule type" value="Genomic_DNA"/>
</dbReference>
<dbReference type="AlphaFoldDB" id="A0A248U918"/>
<dbReference type="RefSeq" id="WP_095444217.1">
    <property type="nucleotide sequence ID" value="NZ_CP022603.1"/>
</dbReference>
<dbReference type="KEGG" id="och:CES85_3994"/>
<proteinExistence type="predicted"/>
<organism evidence="1 2">
    <name type="scientific">Ochrobactrum quorumnocens</name>
    <dbReference type="NCBI Taxonomy" id="271865"/>
    <lineage>
        <taxon>Bacteria</taxon>
        <taxon>Pseudomonadati</taxon>
        <taxon>Pseudomonadota</taxon>
        <taxon>Alphaproteobacteria</taxon>
        <taxon>Hyphomicrobiales</taxon>
        <taxon>Brucellaceae</taxon>
        <taxon>Brucella/Ochrobactrum group</taxon>
        <taxon>Ochrobactrum</taxon>
    </lineage>
</organism>
<name>A0A248U918_9HYPH</name>
<reference evidence="1 2" key="1">
    <citation type="submission" date="2017-07" db="EMBL/GenBank/DDBJ databases">
        <title>Phylogenetic study on the rhizospheric bacterium Ochrobactrum sp. A44.</title>
        <authorList>
            <person name="Krzyzanowska D.M."/>
            <person name="Ossowicki A."/>
            <person name="Rajewska M."/>
            <person name="Maciag T."/>
            <person name="Kaczynski Z."/>
            <person name="Czerwicka M."/>
            <person name="Jafra S."/>
        </authorList>
    </citation>
    <scope>NUCLEOTIDE SEQUENCE [LARGE SCALE GENOMIC DNA]</scope>
    <source>
        <strain evidence="1 2">A44</strain>
    </source>
</reference>
<gene>
    <name evidence="1" type="ORF">CES85_3994</name>
</gene>
<evidence type="ECO:0000313" key="2">
    <source>
        <dbReference type="Proteomes" id="UP000215256"/>
    </source>
</evidence>
<accession>A0A248U918</accession>
<evidence type="ECO:0000313" key="1">
    <source>
        <dbReference type="EMBL" id="ASV83215.1"/>
    </source>
</evidence>
<sequence>MALTSLSVAERMYVERKSTYATTKIDLAMCTTFIADLKMFGEIIHSSCTPDEVLSLLRKAEIDGGIDFYG</sequence>
<protein>
    <submittedName>
        <fullName evidence="1">Uncharacterized protein</fullName>
    </submittedName>
</protein>
<dbReference type="Proteomes" id="UP000215256">
    <property type="component" value="Chromosome 2"/>
</dbReference>